<name>A0ABT1JPK9_ACTCY</name>
<keyword evidence="3" id="KW-1185">Reference proteome</keyword>
<comment type="caution">
    <text evidence="2">The sequence shown here is derived from an EMBL/GenBank/DDBJ whole genome shotgun (WGS) entry which is preliminary data.</text>
</comment>
<dbReference type="EMBL" id="AUBJ02000001">
    <property type="protein sequence ID" value="MCP2334452.1"/>
    <property type="molecule type" value="Genomic_DNA"/>
</dbReference>
<sequence length="251" mass="25963">MATEQGGERLVASPDAVGTVDRRTARSPSLVPREHAVRAPGRRHAPTARREAIHWPSAPAPWSSPARRACPLVGSPEVGSSGGDSAPRRARTSVTAERRPAPPRALLASEPSLPDRASLPSGEGTPPPNTAHPPRKPGPAGSGTTSRTAHPHQPDRRPIRPGGGRPVGTSTRPDSTKDHHAITATVPPTTGATGTTSAVSGCGASRRPCAPGRRARADDLRASGPSWGEPVRVRRGTVISLLRPALRGAAP</sequence>
<proteinExistence type="predicted"/>
<protein>
    <submittedName>
        <fullName evidence="2">Uncharacterized protein</fullName>
    </submittedName>
</protein>
<reference evidence="2 3" key="1">
    <citation type="submission" date="2022-06" db="EMBL/GenBank/DDBJ databases">
        <title>Genomic Encyclopedia of Type Strains, Phase I: the one thousand microbial genomes (KMG-I) project.</title>
        <authorList>
            <person name="Kyrpides N."/>
        </authorList>
    </citation>
    <scope>NUCLEOTIDE SEQUENCE [LARGE SCALE GENOMIC DNA]</scope>
    <source>
        <strain evidence="2 3">DSM 43889</strain>
    </source>
</reference>
<feature type="compositionally biased region" description="Low complexity" evidence="1">
    <location>
        <begin position="183"/>
        <end position="212"/>
    </location>
</feature>
<feature type="region of interest" description="Disordered" evidence="1">
    <location>
        <begin position="1"/>
        <end position="229"/>
    </location>
</feature>
<accession>A0ABT1JPK9</accession>
<organism evidence="2 3">
    <name type="scientific">Actinoalloteichus caeruleus DSM 43889</name>
    <dbReference type="NCBI Taxonomy" id="1120930"/>
    <lineage>
        <taxon>Bacteria</taxon>
        <taxon>Bacillati</taxon>
        <taxon>Actinomycetota</taxon>
        <taxon>Actinomycetes</taxon>
        <taxon>Pseudonocardiales</taxon>
        <taxon>Pseudonocardiaceae</taxon>
        <taxon>Actinoalloteichus</taxon>
        <taxon>Actinoalloteichus cyanogriseus</taxon>
    </lineage>
</organism>
<evidence type="ECO:0000313" key="2">
    <source>
        <dbReference type="EMBL" id="MCP2334452.1"/>
    </source>
</evidence>
<gene>
    <name evidence="2" type="ORF">G443_004722</name>
</gene>
<evidence type="ECO:0000313" key="3">
    <source>
        <dbReference type="Proteomes" id="UP000791080"/>
    </source>
</evidence>
<dbReference type="Proteomes" id="UP000791080">
    <property type="component" value="Unassembled WGS sequence"/>
</dbReference>
<evidence type="ECO:0000256" key="1">
    <source>
        <dbReference type="SAM" id="MobiDB-lite"/>
    </source>
</evidence>
<feature type="compositionally biased region" description="Low complexity" evidence="1">
    <location>
        <begin position="55"/>
        <end position="69"/>
    </location>
</feature>